<dbReference type="Proteomes" id="UP001465976">
    <property type="component" value="Unassembled WGS sequence"/>
</dbReference>
<dbReference type="Pfam" id="PF01753">
    <property type="entry name" value="zf-MYND"/>
    <property type="match status" value="1"/>
</dbReference>
<sequence>MSESGLDSVLSISAAEKRFPTVTKAIKHLKKIGKPPAQVDISYPSSVVHDAVQVVVALSYHAGPGPRASLASVQIRAEWSSSSLLSEWITFLIGRIILASELPTTTEGSDLFHACVLDIPVVLTTPDGDNRNIKHMAPNLQPLVTQAWFVLLERDHYAYPRWVTALRGLIHSGRSVAKVITDANFPIRIAEDAHLGAIILGHLRARVPAVPKMDRDRLVQFKCHINLITAEPCFQGNRIPLHEASNIRGFARVLVDILSAVLYKRKALRATPIDTFDARTSHDLMLLVSSAITHLPHNVLVIEEILDAGVVQAIFRADVAFFRMDDARDVEDPSARFSGWGARIFDMIAQYLFHDSVLRRFVRIANKIMESEENHRRIKARSEWIWVAWNQAADKVTFLHSIRTDLKRLTTLCCYLQCPAVSGKSLEGKEIKYVRCLGCSSTVYCSAACQRAHWKSEHGAECPVIAKARRNAIPFVTHSNLMFFRKCIESYAMEQAHNLTKLVQSYQPKQTSSKGRLPILFINFNIFGTPARSDVEIFDDHSAKKMESRYLWDPEWTASVLKRWNDADPANIVITANFPRSKSSPLPLMQTMKFPFQVVVKAKATQLKTSAPLEGGNRREVGFNAFEGENIDDVLD</sequence>
<dbReference type="SUPFAM" id="SSF144232">
    <property type="entry name" value="HIT/MYND zinc finger-like"/>
    <property type="match status" value="1"/>
</dbReference>
<gene>
    <name evidence="6" type="ORF">V5O48_008447</name>
</gene>
<feature type="domain" description="MYND-type" evidence="5">
    <location>
        <begin position="418"/>
        <end position="462"/>
    </location>
</feature>
<evidence type="ECO:0000313" key="6">
    <source>
        <dbReference type="EMBL" id="KAL0573509.1"/>
    </source>
</evidence>
<dbReference type="Gene3D" id="6.10.140.2220">
    <property type="match status" value="1"/>
</dbReference>
<name>A0ABR3FEB8_9AGAR</name>
<dbReference type="InterPro" id="IPR002893">
    <property type="entry name" value="Znf_MYND"/>
</dbReference>
<keyword evidence="1" id="KW-0479">Metal-binding</keyword>
<evidence type="ECO:0000313" key="7">
    <source>
        <dbReference type="Proteomes" id="UP001465976"/>
    </source>
</evidence>
<keyword evidence="7" id="KW-1185">Reference proteome</keyword>
<evidence type="ECO:0000256" key="3">
    <source>
        <dbReference type="ARBA" id="ARBA00022833"/>
    </source>
</evidence>
<evidence type="ECO:0000256" key="2">
    <source>
        <dbReference type="ARBA" id="ARBA00022771"/>
    </source>
</evidence>
<comment type="caution">
    <text evidence="6">The sequence shown here is derived from an EMBL/GenBank/DDBJ whole genome shotgun (WGS) entry which is preliminary data.</text>
</comment>
<protein>
    <recommendedName>
        <fullName evidence="5">MYND-type domain-containing protein</fullName>
    </recommendedName>
</protein>
<keyword evidence="3" id="KW-0862">Zinc</keyword>
<proteinExistence type="predicted"/>
<dbReference type="EMBL" id="JBAHYK010000497">
    <property type="protein sequence ID" value="KAL0573509.1"/>
    <property type="molecule type" value="Genomic_DNA"/>
</dbReference>
<keyword evidence="2 4" id="KW-0863">Zinc-finger</keyword>
<dbReference type="PROSITE" id="PS50865">
    <property type="entry name" value="ZF_MYND_2"/>
    <property type="match status" value="1"/>
</dbReference>
<accession>A0ABR3FEB8</accession>
<organism evidence="6 7">
    <name type="scientific">Marasmius crinis-equi</name>
    <dbReference type="NCBI Taxonomy" id="585013"/>
    <lineage>
        <taxon>Eukaryota</taxon>
        <taxon>Fungi</taxon>
        <taxon>Dikarya</taxon>
        <taxon>Basidiomycota</taxon>
        <taxon>Agaricomycotina</taxon>
        <taxon>Agaricomycetes</taxon>
        <taxon>Agaricomycetidae</taxon>
        <taxon>Agaricales</taxon>
        <taxon>Marasmiineae</taxon>
        <taxon>Marasmiaceae</taxon>
        <taxon>Marasmius</taxon>
    </lineage>
</organism>
<evidence type="ECO:0000256" key="4">
    <source>
        <dbReference type="PROSITE-ProRule" id="PRU00134"/>
    </source>
</evidence>
<evidence type="ECO:0000259" key="5">
    <source>
        <dbReference type="PROSITE" id="PS50865"/>
    </source>
</evidence>
<reference evidence="6 7" key="1">
    <citation type="submission" date="2024-02" db="EMBL/GenBank/DDBJ databases">
        <title>A draft genome for the cacao thread blight pathogen Marasmius crinis-equi.</title>
        <authorList>
            <person name="Cohen S.P."/>
            <person name="Baruah I.K."/>
            <person name="Amoako-Attah I."/>
            <person name="Bukari Y."/>
            <person name="Meinhardt L.W."/>
            <person name="Bailey B.A."/>
        </authorList>
    </citation>
    <scope>NUCLEOTIDE SEQUENCE [LARGE SCALE GENOMIC DNA]</scope>
    <source>
        <strain evidence="6 7">GH-76</strain>
    </source>
</reference>
<evidence type="ECO:0000256" key="1">
    <source>
        <dbReference type="ARBA" id="ARBA00022723"/>
    </source>
</evidence>